<dbReference type="OrthoDB" id="8369101at2"/>
<dbReference type="Proteomes" id="UP000185598">
    <property type="component" value="Unassembled WGS sequence"/>
</dbReference>
<evidence type="ECO:0000313" key="3">
    <source>
        <dbReference type="Proteomes" id="UP000185598"/>
    </source>
</evidence>
<name>A0A1Q9A4D4_9HYPH</name>
<dbReference type="AlphaFoldDB" id="A0A1Q9A4D4"/>
<gene>
    <name evidence="2" type="ORF">BJF91_20260</name>
    <name evidence="1" type="ORF">GGQ71_000674</name>
</gene>
<dbReference type="RefSeq" id="WP_075615173.1">
    <property type="nucleotide sequence ID" value="NZ_JACIED010000001.1"/>
</dbReference>
<evidence type="ECO:0000313" key="4">
    <source>
        <dbReference type="Proteomes" id="UP000544107"/>
    </source>
</evidence>
<reference evidence="1 4" key="2">
    <citation type="submission" date="2020-08" db="EMBL/GenBank/DDBJ databases">
        <title>Genomic Encyclopedia of Type Strains, Phase IV (KMG-IV): sequencing the most valuable type-strain genomes for metagenomic binning, comparative biology and taxonomic classification.</title>
        <authorList>
            <person name="Goeker M."/>
        </authorList>
    </citation>
    <scope>NUCLEOTIDE SEQUENCE [LARGE SCALE GENOMIC DNA]</scope>
    <source>
        <strain evidence="1 4">DSM 100021</strain>
    </source>
</reference>
<sequence length="157" mass="17205">MRVIFVFAAVALVVGGVIATIKVPNVRGAERVLANYRADPQGTSKRLQAAISECVPDSAKSPIGMQFTKTVITPFYVKTLDLRMEGASRDTFSAQLQKWIIANHPTLLTTLPDRDFLELIGYLKKIGEDDVENCILSSAMSGDSSIETSSNKWSLRL</sequence>
<organism evidence="2 3">
    <name type="scientific">Allorhizobium taibaishanense</name>
    <dbReference type="NCBI Taxonomy" id="887144"/>
    <lineage>
        <taxon>Bacteria</taxon>
        <taxon>Pseudomonadati</taxon>
        <taxon>Pseudomonadota</taxon>
        <taxon>Alphaproteobacteria</taxon>
        <taxon>Hyphomicrobiales</taxon>
        <taxon>Rhizobiaceae</taxon>
        <taxon>Rhizobium/Agrobacterium group</taxon>
        <taxon>Allorhizobium</taxon>
    </lineage>
</organism>
<accession>A0A1Q9A4D4</accession>
<dbReference type="EMBL" id="MKIN01000022">
    <property type="protein sequence ID" value="OLP49382.1"/>
    <property type="molecule type" value="Genomic_DNA"/>
</dbReference>
<evidence type="ECO:0000313" key="2">
    <source>
        <dbReference type="EMBL" id="OLP49382.1"/>
    </source>
</evidence>
<dbReference type="Proteomes" id="UP000544107">
    <property type="component" value="Unassembled WGS sequence"/>
</dbReference>
<proteinExistence type="predicted"/>
<comment type="caution">
    <text evidence="2">The sequence shown here is derived from an EMBL/GenBank/DDBJ whole genome shotgun (WGS) entry which is preliminary data.</text>
</comment>
<keyword evidence="3" id="KW-1185">Reference proteome</keyword>
<protein>
    <submittedName>
        <fullName evidence="2">Uncharacterized protein</fullName>
    </submittedName>
</protein>
<reference evidence="2 3" key="1">
    <citation type="submission" date="2016-09" db="EMBL/GenBank/DDBJ databases">
        <title>Rhizobium oryziradicis sp. nov., isolated from the root of rice.</title>
        <authorList>
            <person name="Zhao J."/>
            <person name="Zhang X."/>
        </authorList>
    </citation>
    <scope>NUCLEOTIDE SEQUENCE [LARGE SCALE GENOMIC DNA]</scope>
    <source>
        <strain evidence="2 3">14971</strain>
    </source>
</reference>
<dbReference type="EMBL" id="JACIED010000001">
    <property type="protein sequence ID" value="MBB4006438.1"/>
    <property type="molecule type" value="Genomic_DNA"/>
</dbReference>
<evidence type="ECO:0000313" key="1">
    <source>
        <dbReference type="EMBL" id="MBB4006438.1"/>
    </source>
</evidence>